<proteinExistence type="inferred from homology"/>
<dbReference type="GO" id="GO:0055041">
    <property type="term" value="F:cyclopentanol dehydrogenase activity"/>
    <property type="evidence" value="ECO:0007669"/>
    <property type="project" value="UniProtKB-EC"/>
</dbReference>
<dbReference type="PROSITE" id="PS00061">
    <property type="entry name" value="ADH_SHORT"/>
    <property type="match status" value="1"/>
</dbReference>
<dbReference type="PANTHER" id="PTHR42760">
    <property type="entry name" value="SHORT-CHAIN DEHYDROGENASES/REDUCTASES FAMILY MEMBER"/>
    <property type="match status" value="1"/>
</dbReference>
<sequence length="251" mass="26358">MTLKDKIIIVTGAASGMGRAATEMLCNEGAVVYAADRQQEALEQGCKTTGACPSVIDISCSSECDALVARVVQERGKLDGIVNFAGVLKRTGILDCTDDEFDFVMNVNVKGCFYLCRAAARVMKKQGFGSIVNVSSIWSDVGAGGVLAYCASKGAVSQITRSAALDLAGSGVRVNEIRPGETNTPMLASERGRSLTQQEIDDKLKQIAATIPEKRLADPHEIAAAALFLLSDASSYMQGSAITVDGGYTAC</sequence>
<dbReference type="Pfam" id="PF13561">
    <property type="entry name" value="adh_short_C2"/>
    <property type="match status" value="1"/>
</dbReference>
<accession>A0A5C6ACM6</accession>
<dbReference type="EC" id="1.1.1.163" evidence="3"/>
<evidence type="ECO:0000313" key="3">
    <source>
        <dbReference type="EMBL" id="TWT97166.1"/>
    </source>
</evidence>
<evidence type="ECO:0000313" key="4">
    <source>
        <dbReference type="Proteomes" id="UP000316213"/>
    </source>
</evidence>
<dbReference type="PRINTS" id="PR00080">
    <property type="entry name" value="SDRFAMILY"/>
</dbReference>
<organism evidence="3 4">
    <name type="scientific">Neorhodopirellula pilleata</name>
    <dbReference type="NCBI Taxonomy" id="2714738"/>
    <lineage>
        <taxon>Bacteria</taxon>
        <taxon>Pseudomonadati</taxon>
        <taxon>Planctomycetota</taxon>
        <taxon>Planctomycetia</taxon>
        <taxon>Pirellulales</taxon>
        <taxon>Pirellulaceae</taxon>
        <taxon>Neorhodopirellula</taxon>
    </lineage>
</organism>
<dbReference type="InterPro" id="IPR020904">
    <property type="entry name" value="Sc_DH/Rdtase_CS"/>
</dbReference>
<name>A0A5C6ACM6_9BACT</name>
<dbReference type="GO" id="GO:0006633">
    <property type="term" value="P:fatty acid biosynthetic process"/>
    <property type="evidence" value="ECO:0007669"/>
    <property type="project" value="TreeGrafter"/>
</dbReference>
<dbReference type="EMBL" id="SJPM01000004">
    <property type="protein sequence ID" value="TWT97166.1"/>
    <property type="molecule type" value="Genomic_DNA"/>
</dbReference>
<protein>
    <submittedName>
        <fullName evidence="3">Cyclopentanol dehydrogenase</fullName>
        <ecNumber evidence="3">1.1.1.163</ecNumber>
    </submittedName>
</protein>
<comment type="similarity">
    <text evidence="1">Belongs to the short-chain dehydrogenases/reductases (SDR) family.</text>
</comment>
<dbReference type="AlphaFoldDB" id="A0A5C6ACM6"/>
<dbReference type="OrthoDB" id="9810734at2"/>
<evidence type="ECO:0000256" key="1">
    <source>
        <dbReference type="ARBA" id="ARBA00006484"/>
    </source>
</evidence>
<dbReference type="InterPro" id="IPR002347">
    <property type="entry name" value="SDR_fam"/>
</dbReference>
<dbReference type="CDD" id="cd05233">
    <property type="entry name" value="SDR_c"/>
    <property type="match status" value="1"/>
</dbReference>
<dbReference type="RefSeq" id="WP_146577814.1">
    <property type="nucleotide sequence ID" value="NZ_SJPM01000004.1"/>
</dbReference>
<dbReference type="GO" id="GO:0048038">
    <property type="term" value="F:quinone binding"/>
    <property type="evidence" value="ECO:0007669"/>
    <property type="project" value="TreeGrafter"/>
</dbReference>
<comment type="caution">
    <text evidence="3">The sequence shown here is derived from an EMBL/GenBank/DDBJ whole genome shotgun (WGS) entry which is preliminary data.</text>
</comment>
<keyword evidence="2 3" id="KW-0560">Oxidoreductase</keyword>
<gene>
    <name evidence="3" type="primary">cpnA</name>
    <name evidence="3" type="ORF">Pla100_23150</name>
</gene>
<dbReference type="PRINTS" id="PR00081">
    <property type="entry name" value="GDHRDH"/>
</dbReference>
<dbReference type="Proteomes" id="UP000316213">
    <property type="component" value="Unassembled WGS sequence"/>
</dbReference>
<evidence type="ECO:0000256" key="2">
    <source>
        <dbReference type="ARBA" id="ARBA00023002"/>
    </source>
</evidence>
<keyword evidence="4" id="KW-1185">Reference proteome</keyword>
<dbReference type="FunFam" id="3.40.50.720:FF:000084">
    <property type="entry name" value="Short-chain dehydrogenase reductase"/>
    <property type="match status" value="1"/>
</dbReference>
<dbReference type="InterPro" id="IPR036291">
    <property type="entry name" value="NAD(P)-bd_dom_sf"/>
</dbReference>
<dbReference type="SUPFAM" id="SSF51735">
    <property type="entry name" value="NAD(P)-binding Rossmann-fold domains"/>
    <property type="match status" value="1"/>
</dbReference>
<dbReference type="Gene3D" id="3.40.50.720">
    <property type="entry name" value="NAD(P)-binding Rossmann-like Domain"/>
    <property type="match status" value="1"/>
</dbReference>
<reference evidence="3 4" key="1">
    <citation type="submission" date="2019-02" db="EMBL/GenBank/DDBJ databases">
        <title>Deep-cultivation of Planctomycetes and their phenomic and genomic characterization uncovers novel biology.</title>
        <authorList>
            <person name="Wiegand S."/>
            <person name="Jogler M."/>
            <person name="Boedeker C."/>
            <person name="Pinto D."/>
            <person name="Vollmers J."/>
            <person name="Rivas-Marin E."/>
            <person name="Kohn T."/>
            <person name="Peeters S.H."/>
            <person name="Heuer A."/>
            <person name="Rast P."/>
            <person name="Oberbeckmann S."/>
            <person name="Bunk B."/>
            <person name="Jeske O."/>
            <person name="Meyerdierks A."/>
            <person name="Storesund J.E."/>
            <person name="Kallscheuer N."/>
            <person name="Luecker S."/>
            <person name="Lage O.M."/>
            <person name="Pohl T."/>
            <person name="Merkel B.J."/>
            <person name="Hornburger P."/>
            <person name="Mueller R.-W."/>
            <person name="Bruemmer F."/>
            <person name="Labrenz M."/>
            <person name="Spormann A.M."/>
            <person name="Op Den Camp H."/>
            <person name="Overmann J."/>
            <person name="Amann R."/>
            <person name="Jetten M.S.M."/>
            <person name="Mascher T."/>
            <person name="Medema M.H."/>
            <person name="Devos D.P."/>
            <person name="Kaster A.-K."/>
            <person name="Ovreas L."/>
            <person name="Rohde M."/>
            <person name="Galperin M.Y."/>
            <person name="Jogler C."/>
        </authorList>
    </citation>
    <scope>NUCLEOTIDE SEQUENCE [LARGE SCALE GENOMIC DNA]</scope>
    <source>
        <strain evidence="3 4">Pla100</strain>
    </source>
</reference>
<dbReference type="PANTHER" id="PTHR42760:SF133">
    <property type="entry name" value="3-OXOACYL-[ACYL-CARRIER-PROTEIN] REDUCTASE"/>
    <property type="match status" value="1"/>
</dbReference>